<evidence type="ECO:0000259" key="4">
    <source>
        <dbReference type="PROSITE" id="PS01124"/>
    </source>
</evidence>
<dbReference type="PROSITE" id="PS01124">
    <property type="entry name" value="HTH_ARAC_FAMILY_2"/>
    <property type="match status" value="1"/>
</dbReference>
<keyword evidence="6" id="KW-1185">Reference proteome</keyword>
<dbReference type="PANTHER" id="PTHR43280">
    <property type="entry name" value="ARAC-FAMILY TRANSCRIPTIONAL REGULATOR"/>
    <property type="match status" value="1"/>
</dbReference>
<dbReference type="OrthoDB" id="2585681at2"/>
<dbReference type="InterPro" id="IPR037923">
    <property type="entry name" value="HTH-like"/>
</dbReference>
<accession>A0A1V9E9R9</accession>
<dbReference type="InterPro" id="IPR003313">
    <property type="entry name" value="AraC-bd"/>
</dbReference>
<dbReference type="AlphaFoldDB" id="A0A1V9E9R9"/>
<dbReference type="Pfam" id="PF12833">
    <property type="entry name" value="HTH_18"/>
    <property type="match status" value="1"/>
</dbReference>
<dbReference type="InterPro" id="IPR009057">
    <property type="entry name" value="Homeodomain-like_sf"/>
</dbReference>
<dbReference type="PANTHER" id="PTHR43280:SF32">
    <property type="entry name" value="TRANSCRIPTIONAL REGULATORY PROTEIN"/>
    <property type="match status" value="1"/>
</dbReference>
<proteinExistence type="predicted"/>
<feature type="domain" description="HTH araC/xylS-type" evidence="4">
    <location>
        <begin position="192"/>
        <end position="290"/>
    </location>
</feature>
<dbReference type="Gene3D" id="2.60.120.10">
    <property type="entry name" value="Jelly Rolls"/>
    <property type="match status" value="1"/>
</dbReference>
<keyword evidence="2" id="KW-0238">DNA-binding</keyword>
<dbReference type="RefSeq" id="WP_081203246.1">
    <property type="nucleotide sequence ID" value="NZ_FOCZ01000005.1"/>
</dbReference>
<reference evidence="6" key="1">
    <citation type="submission" date="2016-04" db="EMBL/GenBank/DDBJ databases">
        <authorList>
            <person name="Chen L."/>
            <person name="Zhuang W."/>
            <person name="Wang G."/>
        </authorList>
    </citation>
    <scope>NUCLEOTIDE SEQUENCE [LARGE SCALE GENOMIC DNA]</scope>
    <source>
        <strain evidence="6">17621</strain>
    </source>
</reference>
<organism evidence="5 6">
    <name type="scientific">Niastella yeongjuensis</name>
    <dbReference type="NCBI Taxonomy" id="354355"/>
    <lineage>
        <taxon>Bacteria</taxon>
        <taxon>Pseudomonadati</taxon>
        <taxon>Bacteroidota</taxon>
        <taxon>Chitinophagia</taxon>
        <taxon>Chitinophagales</taxon>
        <taxon>Chitinophagaceae</taxon>
        <taxon>Niastella</taxon>
    </lineage>
</organism>
<dbReference type="InterPro" id="IPR018060">
    <property type="entry name" value="HTH_AraC"/>
</dbReference>
<name>A0A1V9E9R9_9BACT</name>
<evidence type="ECO:0000256" key="2">
    <source>
        <dbReference type="ARBA" id="ARBA00023125"/>
    </source>
</evidence>
<comment type="caution">
    <text evidence="5">The sequence shown here is derived from an EMBL/GenBank/DDBJ whole genome shotgun (WGS) entry which is preliminary data.</text>
</comment>
<dbReference type="InterPro" id="IPR014710">
    <property type="entry name" value="RmlC-like_jellyroll"/>
</dbReference>
<dbReference type="GO" id="GO:0003700">
    <property type="term" value="F:DNA-binding transcription factor activity"/>
    <property type="evidence" value="ECO:0007669"/>
    <property type="project" value="InterPro"/>
</dbReference>
<dbReference type="Gene3D" id="1.10.10.60">
    <property type="entry name" value="Homeodomain-like"/>
    <property type="match status" value="1"/>
</dbReference>
<dbReference type="STRING" id="354355.SAMN05660816_03022"/>
<dbReference type="EMBL" id="LVXG01000056">
    <property type="protein sequence ID" value="OQP42831.1"/>
    <property type="molecule type" value="Genomic_DNA"/>
</dbReference>
<dbReference type="Pfam" id="PF02311">
    <property type="entry name" value="AraC_binding"/>
    <property type="match status" value="1"/>
</dbReference>
<evidence type="ECO:0000256" key="1">
    <source>
        <dbReference type="ARBA" id="ARBA00023015"/>
    </source>
</evidence>
<evidence type="ECO:0000313" key="6">
    <source>
        <dbReference type="Proteomes" id="UP000192610"/>
    </source>
</evidence>
<dbReference type="GO" id="GO:0043565">
    <property type="term" value="F:sequence-specific DNA binding"/>
    <property type="evidence" value="ECO:0007669"/>
    <property type="project" value="InterPro"/>
</dbReference>
<dbReference type="Proteomes" id="UP000192610">
    <property type="component" value="Unassembled WGS sequence"/>
</dbReference>
<sequence>MSQQHLPIYSIHNLKESRFLPKDFMADHFPHYLEEHKDLRFPHKHSFYQLVYFTGGRGSHSIDFVHFPVEPGQLYFMIPGQVHSWDFEGQPDGFIVNFSEQYLSDFLANPRYLEQFTFFSGIVQEQVIVLPESVWPALQDLFEEIVHEGNAAAALKDDMARTALVQLFILVSRHTGVDTTKQTTNYNTVVLRNFQKLIDQHYKEKKLTKDYAAMLYITPNHLNALCKDVTGRSAGELIRDRVLLEAKRLLVNARLSISQIATELQFMDNSYFSKFFKKYEGQTPEVFRKQHVKS</sequence>
<keyword evidence="1" id="KW-0805">Transcription regulation</keyword>
<dbReference type="SMART" id="SM00342">
    <property type="entry name" value="HTH_ARAC"/>
    <property type="match status" value="1"/>
</dbReference>
<dbReference type="SUPFAM" id="SSF46689">
    <property type="entry name" value="Homeodomain-like"/>
    <property type="match status" value="1"/>
</dbReference>
<evidence type="ECO:0000256" key="3">
    <source>
        <dbReference type="ARBA" id="ARBA00023163"/>
    </source>
</evidence>
<dbReference type="SUPFAM" id="SSF51215">
    <property type="entry name" value="Regulatory protein AraC"/>
    <property type="match status" value="1"/>
</dbReference>
<gene>
    <name evidence="5" type="ORF">A4H97_11780</name>
</gene>
<protein>
    <submittedName>
        <fullName evidence="5">AraC family transcriptional regulator</fullName>
    </submittedName>
</protein>
<evidence type="ECO:0000313" key="5">
    <source>
        <dbReference type="EMBL" id="OQP42831.1"/>
    </source>
</evidence>
<keyword evidence="3" id="KW-0804">Transcription</keyword>